<dbReference type="NCBIfam" id="NF037995">
    <property type="entry name" value="TRAP_S1"/>
    <property type="match status" value="1"/>
</dbReference>
<dbReference type="CDD" id="cd13604">
    <property type="entry name" value="PBP2_TRAP_ketoacid_lactate_like"/>
    <property type="match status" value="1"/>
</dbReference>
<dbReference type="InterPro" id="IPR038404">
    <property type="entry name" value="TRAP_DctP_sf"/>
</dbReference>
<sequence>MHPPAPAAGGIGSGGAGDEPHQGGPGHTREERRARRPSKPTVSCRVTPNKPGDRSMIGKTVTRLAGAAVGLALMTATAAAAQYEWTFQTSETAGEPTFKYKQEWAQNVATMSGGRIKIEILPTGAVVPHNQTLDAVGSGILQGHLTDPSYFSGINPAFSMMGNLVGAWGNPLEFLEYMKVGGGEALYNKLVEPYGLHMIGAAATGLEALPSKKPIRTVADLKGLKIRAPEGMVYDIFAKAGAAPVNLPGSEVYTALEKGVIDAADYTVFATNQAQGLHKFANYPSYPGFHSLPMVDVSINKKIWDGLSPDLKAILVTATDKLAYDLVFRLKKLDLAAVAEAKKDPNIHIVDMAPEERVKFRQIAQKEWANWAKKNDLCGEFFKSVTAFMSERGMI</sequence>
<feature type="region of interest" description="Disordered" evidence="2">
    <location>
        <begin position="1"/>
        <end position="56"/>
    </location>
</feature>
<dbReference type="Pfam" id="PF03480">
    <property type="entry name" value="DctP"/>
    <property type="match status" value="1"/>
</dbReference>
<dbReference type="SUPFAM" id="SSF53850">
    <property type="entry name" value="Periplasmic binding protein-like II"/>
    <property type="match status" value="1"/>
</dbReference>
<dbReference type="PANTHER" id="PTHR33376:SF5">
    <property type="entry name" value="EXTRACYTOPLASMIC SOLUTE RECEPTOR PROTEIN"/>
    <property type="match status" value="1"/>
</dbReference>
<dbReference type="PANTHER" id="PTHR33376">
    <property type="match status" value="1"/>
</dbReference>
<reference evidence="3" key="1">
    <citation type="submission" date="2016-04" db="EMBL/GenBank/DDBJ databases">
        <authorList>
            <person name="Evans L.H."/>
            <person name="Alamgir A."/>
            <person name="Owens N."/>
            <person name="Weber N.D."/>
            <person name="Virtaneva K."/>
            <person name="Barbian K."/>
            <person name="Babar A."/>
            <person name="Rosenke K."/>
        </authorList>
    </citation>
    <scope>NUCLEOTIDE SEQUENCE</scope>
    <source>
        <strain evidence="3">86</strain>
    </source>
</reference>
<keyword evidence="1" id="KW-0732">Signal</keyword>
<accession>A0A212KKD9</accession>
<organism evidence="3">
    <name type="scientific">uncultured Alphaproteobacteria bacterium</name>
    <dbReference type="NCBI Taxonomy" id="91750"/>
    <lineage>
        <taxon>Bacteria</taxon>
        <taxon>Pseudomonadati</taxon>
        <taxon>Pseudomonadota</taxon>
        <taxon>Alphaproteobacteria</taxon>
        <taxon>environmental samples</taxon>
    </lineage>
</organism>
<evidence type="ECO:0000256" key="1">
    <source>
        <dbReference type="ARBA" id="ARBA00022729"/>
    </source>
</evidence>
<dbReference type="GO" id="GO:0055085">
    <property type="term" value="P:transmembrane transport"/>
    <property type="evidence" value="ECO:0007669"/>
    <property type="project" value="InterPro"/>
</dbReference>
<dbReference type="Gene3D" id="3.40.190.170">
    <property type="entry name" value="Bacterial extracellular solute-binding protein, family 7"/>
    <property type="match status" value="1"/>
</dbReference>
<evidence type="ECO:0000256" key="2">
    <source>
        <dbReference type="SAM" id="MobiDB-lite"/>
    </source>
</evidence>
<dbReference type="InterPro" id="IPR018389">
    <property type="entry name" value="DctP_fam"/>
</dbReference>
<dbReference type="AlphaFoldDB" id="A0A212KKD9"/>
<name>A0A212KKD9_9PROT</name>
<proteinExistence type="predicted"/>
<protein>
    <submittedName>
        <fullName evidence="3">Putative gluconate TRAP family transporter</fullName>
    </submittedName>
</protein>
<gene>
    <name evidence="3" type="ORF">KL86APRO_20458</name>
</gene>
<evidence type="ECO:0000313" key="3">
    <source>
        <dbReference type="EMBL" id="SBW12129.1"/>
    </source>
</evidence>
<dbReference type="EMBL" id="FLUO01000002">
    <property type="protein sequence ID" value="SBW12129.1"/>
    <property type="molecule type" value="Genomic_DNA"/>
</dbReference>